<name>A0A510E348_9CREN</name>
<dbReference type="Proteomes" id="UP000322983">
    <property type="component" value="Chromosome"/>
</dbReference>
<dbReference type="GeneID" id="41717758"/>
<dbReference type="InterPro" id="IPR006076">
    <property type="entry name" value="FAD-dep_OxRdtase"/>
</dbReference>
<dbReference type="InterPro" id="IPR036188">
    <property type="entry name" value="FAD/NAD-bd_sf"/>
</dbReference>
<dbReference type="PANTHER" id="PTHR13847">
    <property type="entry name" value="SARCOSINE DEHYDROGENASE-RELATED"/>
    <property type="match status" value="1"/>
</dbReference>
<evidence type="ECO:0000259" key="5">
    <source>
        <dbReference type="Pfam" id="PF01266"/>
    </source>
</evidence>
<reference evidence="7 8" key="2">
    <citation type="journal article" date="2020" name="Int. J. Syst. Evol. Microbiol.">
        <title>Sulfuracidifex tepidarius gen. nov., sp. nov. and transfer of Sulfolobus metallicus Huber and Stetter 1992 to the genus Sulfuracidifex as Sulfuracidifex metallicus comb. nov.</title>
        <authorList>
            <person name="Itoh T."/>
            <person name="Miura T."/>
            <person name="Sakai H.D."/>
            <person name="Kato S."/>
            <person name="Ohkuma M."/>
            <person name="Takashina T."/>
        </authorList>
    </citation>
    <scope>NUCLEOTIDE SEQUENCE</scope>
    <source>
        <strain evidence="6 8">IC-006</strain>
        <strain evidence="7">IC-007</strain>
    </source>
</reference>
<evidence type="ECO:0000313" key="6">
    <source>
        <dbReference type="EMBL" id="BBG24140.1"/>
    </source>
</evidence>
<dbReference type="EMBL" id="AP018930">
    <property type="protein sequence ID" value="BBG26897.1"/>
    <property type="molecule type" value="Genomic_DNA"/>
</dbReference>
<dbReference type="OrthoDB" id="168391at2157"/>
<accession>A0A510E348</accession>
<dbReference type="STRING" id="1294262.GCA_001316085_00614"/>
<dbReference type="Pfam" id="PF01266">
    <property type="entry name" value="DAO"/>
    <property type="match status" value="1"/>
</dbReference>
<comment type="similarity">
    <text evidence="2">Belongs to the DadA oxidoreductase family.</text>
</comment>
<evidence type="ECO:0000313" key="9">
    <source>
        <dbReference type="Proteomes" id="UP000325030"/>
    </source>
</evidence>
<keyword evidence="4" id="KW-0560">Oxidoreductase</keyword>
<comment type="cofactor">
    <cofactor evidence="1">
        <name>FAD</name>
        <dbReference type="ChEBI" id="CHEBI:57692"/>
    </cofactor>
</comment>
<dbReference type="EMBL" id="AP018929">
    <property type="protein sequence ID" value="BBG24140.1"/>
    <property type="molecule type" value="Genomic_DNA"/>
</dbReference>
<organism evidence="7 9">
    <name type="scientific">Sulfuracidifex tepidarius</name>
    <dbReference type="NCBI Taxonomy" id="1294262"/>
    <lineage>
        <taxon>Archaea</taxon>
        <taxon>Thermoproteota</taxon>
        <taxon>Thermoprotei</taxon>
        <taxon>Sulfolobales</taxon>
        <taxon>Sulfolobaceae</taxon>
        <taxon>Sulfuracidifex</taxon>
    </lineage>
</organism>
<evidence type="ECO:0000256" key="4">
    <source>
        <dbReference type="ARBA" id="ARBA00023002"/>
    </source>
</evidence>
<feature type="domain" description="FAD dependent oxidoreductase" evidence="5">
    <location>
        <begin position="2"/>
        <end position="336"/>
    </location>
</feature>
<evidence type="ECO:0000256" key="3">
    <source>
        <dbReference type="ARBA" id="ARBA00022630"/>
    </source>
</evidence>
<proteinExistence type="inferred from homology"/>
<dbReference type="GO" id="GO:0005737">
    <property type="term" value="C:cytoplasm"/>
    <property type="evidence" value="ECO:0007669"/>
    <property type="project" value="TreeGrafter"/>
</dbReference>
<gene>
    <name evidence="6" type="ORF">IC006_1443</name>
    <name evidence="7" type="ORF">IC007_1420</name>
</gene>
<evidence type="ECO:0000313" key="8">
    <source>
        <dbReference type="Proteomes" id="UP000322983"/>
    </source>
</evidence>
<evidence type="ECO:0000256" key="1">
    <source>
        <dbReference type="ARBA" id="ARBA00001974"/>
    </source>
</evidence>
<protein>
    <submittedName>
        <fullName evidence="7">D-proline dehydrogenase</fullName>
    </submittedName>
</protein>
<keyword evidence="3" id="KW-0285">Flavoprotein</keyword>
<dbReference type="RefSeq" id="WP_054845157.1">
    <property type="nucleotide sequence ID" value="NZ_AP018929.1"/>
</dbReference>
<evidence type="ECO:0000313" key="7">
    <source>
        <dbReference type="EMBL" id="BBG26897.1"/>
    </source>
</evidence>
<dbReference type="PANTHER" id="PTHR13847:SF286">
    <property type="entry name" value="D-AMINO ACID DEHYDROGENASE"/>
    <property type="match status" value="1"/>
</dbReference>
<dbReference type="GO" id="GO:0016491">
    <property type="term" value="F:oxidoreductase activity"/>
    <property type="evidence" value="ECO:0007669"/>
    <property type="project" value="UniProtKB-KW"/>
</dbReference>
<dbReference type="Proteomes" id="UP000325030">
    <property type="component" value="Chromosome"/>
</dbReference>
<dbReference type="Gene3D" id="3.50.50.60">
    <property type="entry name" value="FAD/NAD(P)-binding domain"/>
    <property type="match status" value="2"/>
</dbReference>
<dbReference type="AlphaFoldDB" id="A0A510E348"/>
<accession>A0A510DVU1</accession>
<dbReference type="KEGG" id="step:IC006_1443"/>
<evidence type="ECO:0000256" key="2">
    <source>
        <dbReference type="ARBA" id="ARBA00009410"/>
    </source>
</evidence>
<dbReference type="SUPFAM" id="SSF51971">
    <property type="entry name" value="Nucleotide-binding domain"/>
    <property type="match status" value="1"/>
</dbReference>
<dbReference type="Gene3D" id="3.30.9.10">
    <property type="entry name" value="D-Amino Acid Oxidase, subunit A, domain 2"/>
    <property type="match status" value="1"/>
</dbReference>
<sequence length="357" mass="40777">MKVAIVGGGIVGLFASYYLREEDVTIFEKEELGHGSVHAAGLIEPFRFDRINSLNMMKKMLRFRNKGVTVMREVDRRWLITLLKEMEKTPPEEAWETMREMASFSLKEYKRMAEEKNDFLYFEDGLLEVYSDKTGMEKGVEEERRSPFRNKFEEVEVDGFAGGIFFPELSRLSTEKFVERMKKEIAHVKVIKREVKDLNELNDFDVIVLTSGAHVRDFVDVPLTAFRGVGFRVEGKPVLNSAFVHVESGIAVSPLDYVKVTGGFDADFSDHDRRDEIIRSASNLVKFEKVVDVKWGLRPCSPDGFPILGRRDNLVVATGACRLGWSYAPAMGMFASKLARGEERDYGYLSRFLPPNH</sequence>
<reference evidence="9" key="1">
    <citation type="submission" date="2018-09" db="EMBL/GenBank/DDBJ databases">
        <title>Complete Genome Sequencing of Sulfolobus sp. JCM 16834.</title>
        <authorList>
            <person name="Kato S."/>
            <person name="Itoh T."/>
            <person name="Ohkuma M."/>
        </authorList>
    </citation>
    <scope>NUCLEOTIDE SEQUENCE [LARGE SCALE GENOMIC DNA]</scope>
    <source>
        <strain evidence="9">IC-007</strain>
    </source>
</reference>
<keyword evidence="8" id="KW-1185">Reference proteome</keyword>